<keyword evidence="4" id="KW-1003">Cell membrane</keyword>
<dbReference type="NCBIfam" id="NF005589">
    <property type="entry name" value="PRK07314.1"/>
    <property type="match status" value="1"/>
</dbReference>
<evidence type="ECO:0000256" key="7">
    <source>
        <dbReference type="ARBA" id="ARBA00022692"/>
    </source>
</evidence>
<evidence type="ECO:0000256" key="12">
    <source>
        <dbReference type="ARBA" id="ARBA00041756"/>
    </source>
</evidence>
<gene>
    <name evidence="15" type="ORF">EV656_102100</name>
</gene>
<keyword evidence="7" id="KW-0812">Transmembrane</keyword>
<dbReference type="InterPro" id="IPR014030">
    <property type="entry name" value="Ketoacyl_synth_N"/>
</dbReference>
<evidence type="ECO:0000256" key="6">
    <source>
        <dbReference type="ARBA" id="ARBA00022679"/>
    </source>
</evidence>
<dbReference type="Gene3D" id="3.40.47.10">
    <property type="match status" value="1"/>
</dbReference>
<organism evidence="15 16">
    <name type="scientific">Rhodovulum adriaticum</name>
    <name type="common">Rhodopseudomonas adriatica</name>
    <dbReference type="NCBI Taxonomy" id="35804"/>
    <lineage>
        <taxon>Bacteria</taxon>
        <taxon>Pseudomonadati</taxon>
        <taxon>Pseudomonadota</taxon>
        <taxon>Alphaproteobacteria</taxon>
        <taxon>Rhodobacterales</taxon>
        <taxon>Paracoccaceae</taxon>
        <taxon>Rhodovulum</taxon>
    </lineage>
</organism>
<evidence type="ECO:0000256" key="4">
    <source>
        <dbReference type="ARBA" id="ARBA00022475"/>
    </source>
</evidence>
<evidence type="ECO:0000256" key="1">
    <source>
        <dbReference type="ARBA" id="ARBA00004533"/>
    </source>
</evidence>
<dbReference type="SMART" id="SM00825">
    <property type="entry name" value="PKS_KS"/>
    <property type="match status" value="1"/>
</dbReference>
<keyword evidence="16" id="KW-1185">Reference proteome</keyword>
<dbReference type="Pfam" id="PF00109">
    <property type="entry name" value="ketoacyl-synt"/>
    <property type="match status" value="1"/>
</dbReference>
<dbReference type="InterPro" id="IPR014031">
    <property type="entry name" value="Ketoacyl_synth_C"/>
</dbReference>
<keyword evidence="5" id="KW-0997">Cell inner membrane</keyword>
<evidence type="ECO:0000256" key="10">
    <source>
        <dbReference type="ARBA" id="ARBA00037576"/>
    </source>
</evidence>
<dbReference type="Proteomes" id="UP000295733">
    <property type="component" value="Unassembled WGS sequence"/>
</dbReference>
<comment type="function">
    <text evidence="10">Proposed to synthesize NOD factor fatty acyl chain. Involved in the synthesis of a highly unsaturated fatty acid moiety, which forms part of a lipo-oligosaccharide that is responsible for host specificity.</text>
</comment>
<comment type="caution">
    <text evidence="15">The sequence shown here is derived from an EMBL/GenBank/DDBJ whole genome shotgun (WGS) entry which is preliminary data.</text>
</comment>
<proteinExistence type="inferred from homology"/>
<dbReference type="AlphaFoldDB" id="A0A4R2NVY7"/>
<keyword evidence="8" id="KW-1133">Transmembrane helix</keyword>
<dbReference type="PROSITE" id="PS00606">
    <property type="entry name" value="KS3_1"/>
    <property type="match status" value="1"/>
</dbReference>
<dbReference type="PANTHER" id="PTHR11712:SF352">
    <property type="entry name" value="3-OXOACYL-[ACYL-CARRIER-PROTEIN] SYNTHASE"/>
    <property type="match status" value="1"/>
</dbReference>
<dbReference type="SUPFAM" id="SSF53901">
    <property type="entry name" value="Thiolase-like"/>
    <property type="match status" value="2"/>
</dbReference>
<dbReference type="InterPro" id="IPR018201">
    <property type="entry name" value="Ketoacyl_synth_AS"/>
</dbReference>
<comment type="similarity">
    <text evidence="2 13">Belongs to the thiolase-like superfamily. Beta-ketoacyl-ACP synthases family.</text>
</comment>
<evidence type="ECO:0000256" key="9">
    <source>
        <dbReference type="ARBA" id="ARBA00023136"/>
    </source>
</evidence>
<dbReference type="PROSITE" id="PS52004">
    <property type="entry name" value="KS3_2"/>
    <property type="match status" value="1"/>
</dbReference>
<evidence type="ECO:0000313" key="16">
    <source>
        <dbReference type="Proteomes" id="UP000295733"/>
    </source>
</evidence>
<evidence type="ECO:0000256" key="2">
    <source>
        <dbReference type="ARBA" id="ARBA00008467"/>
    </source>
</evidence>
<dbReference type="CDD" id="cd00834">
    <property type="entry name" value="KAS_I_II"/>
    <property type="match status" value="1"/>
</dbReference>
<evidence type="ECO:0000256" key="13">
    <source>
        <dbReference type="RuleBase" id="RU003694"/>
    </source>
</evidence>
<reference evidence="15 16" key="1">
    <citation type="submission" date="2019-03" db="EMBL/GenBank/DDBJ databases">
        <title>Genomic Encyclopedia of Type Strains, Phase IV (KMG-IV): sequencing the most valuable type-strain genomes for metagenomic binning, comparative biology and taxonomic classification.</title>
        <authorList>
            <person name="Goeker M."/>
        </authorList>
    </citation>
    <scope>NUCLEOTIDE SEQUENCE [LARGE SCALE GENOMIC DNA]</scope>
    <source>
        <strain evidence="15 16">DSM 2781</strain>
    </source>
</reference>
<evidence type="ECO:0000313" key="15">
    <source>
        <dbReference type="EMBL" id="TCP26137.1"/>
    </source>
</evidence>
<dbReference type="PANTHER" id="PTHR11712">
    <property type="entry name" value="POLYKETIDE SYNTHASE-RELATED"/>
    <property type="match status" value="1"/>
</dbReference>
<protein>
    <recommendedName>
        <fullName evidence="11">Nodulation protein E</fullName>
    </recommendedName>
    <alternativeName>
        <fullName evidence="12">Host-specificity of nodulation protein B</fullName>
    </alternativeName>
</protein>
<keyword evidence="6 13" id="KW-0808">Transferase</keyword>
<keyword evidence="9" id="KW-0472">Membrane</keyword>
<comment type="subcellular location">
    <subcellularLocation>
        <location evidence="1">Cell inner membrane</location>
    </subcellularLocation>
</comment>
<keyword evidence="3" id="KW-0536">Nodulation</keyword>
<dbReference type="EMBL" id="SLXL01000002">
    <property type="protein sequence ID" value="TCP26137.1"/>
    <property type="molecule type" value="Genomic_DNA"/>
</dbReference>
<evidence type="ECO:0000256" key="11">
    <source>
        <dbReference type="ARBA" id="ARBA00039445"/>
    </source>
</evidence>
<dbReference type="GO" id="GO:0006633">
    <property type="term" value="P:fatty acid biosynthetic process"/>
    <property type="evidence" value="ECO:0007669"/>
    <property type="project" value="InterPro"/>
</dbReference>
<dbReference type="RefSeq" id="WP_132599688.1">
    <property type="nucleotide sequence ID" value="NZ_NRRP01000013.1"/>
</dbReference>
<accession>A0A4R2NVY7</accession>
<evidence type="ECO:0000256" key="8">
    <source>
        <dbReference type="ARBA" id="ARBA00022989"/>
    </source>
</evidence>
<dbReference type="Pfam" id="PF02801">
    <property type="entry name" value="Ketoacyl-synt_C"/>
    <property type="match status" value="1"/>
</dbReference>
<sequence>MKRVVITGQGTINALGHSVPDTLAAFREGRCGIGPLEIRDVDRLSIKIGGQVHGYEPEAHFNRQQIALYDRFTQFTLLAARQALAQSGLDFCGELSMESGVALGTSGGGMNTLDENYRSVYEDGKNRVHPFVVPKLMNNAAASHVSMTFNLKGPSFTVATACSSSNHAMGQAFHMIRSGMCRVMITGGSESMLCFGGIKAWEGLRVMSRDACRPFSANRNGMVQGEGAAIFVFEEYEHARARGADILAEVVGFAMTADASDIVMPSRQGAARAIEGALRDARLAPEDIDYINAHGTGTAANDKTECAAVADVFGPHADQLMISSTKSMHGHLIGGTGAVELLACIMALRDGIVAPTIGYEEPDPECTLDVVPNTAREADVNVVLSNAFAFGGLNAVLALRKV</sequence>
<dbReference type="InterPro" id="IPR020841">
    <property type="entry name" value="PKS_Beta-ketoAc_synthase_dom"/>
</dbReference>
<dbReference type="InterPro" id="IPR016039">
    <property type="entry name" value="Thiolase-like"/>
</dbReference>
<evidence type="ECO:0000259" key="14">
    <source>
        <dbReference type="PROSITE" id="PS52004"/>
    </source>
</evidence>
<evidence type="ECO:0000256" key="3">
    <source>
        <dbReference type="ARBA" id="ARBA00022458"/>
    </source>
</evidence>
<feature type="domain" description="Ketosynthase family 3 (KS3)" evidence="14">
    <location>
        <begin position="1"/>
        <end position="401"/>
    </location>
</feature>
<evidence type="ECO:0000256" key="5">
    <source>
        <dbReference type="ARBA" id="ARBA00022519"/>
    </source>
</evidence>
<dbReference type="InterPro" id="IPR000794">
    <property type="entry name" value="Beta-ketoacyl_synthase"/>
</dbReference>
<dbReference type="GO" id="GO:0004315">
    <property type="term" value="F:3-oxoacyl-[acyl-carrier-protein] synthase activity"/>
    <property type="evidence" value="ECO:0007669"/>
    <property type="project" value="InterPro"/>
</dbReference>
<dbReference type="GO" id="GO:0005886">
    <property type="term" value="C:plasma membrane"/>
    <property type="evidence" value="ECO:0007669"/>
    <property type="project" value="UniProtKB-SubCell"/>
</dbReference>
<name>A0A4R2NVY7_RHOAD</name>
<dbReference type="OrthoDB" id="9808669at2"/>